<dbReference type="SUPFAM" id="SSF88713">
    <property type="entry name" value="Glycoside hydrolase/deacetylase"/>
    <property type="match status" value="1"/>
</dbReference>
<dbReference type="InterPro" id="IPR011330">
    <property type="entry name" value="Glyco_hydro/deAcase_b/a-brl"/>
</dbReference>
<dbReference type="GO" id="GO:0005975">
    <property type="term" value="P:carbohydrate metabolic process"/>
    <property type="evidence" value="ECO:0007669"/>
    <property type="project" value="InterPro"/>
</dbReference>
<dbReference type="AlphaFoldDB" id="A0A1X0DFI8"/>
<sequence>MTGRLIVSVSGISRHTLTPVSAFCAALSQRGVPASLLVAPRLPGGYRLAEDPATVDWLHTRRDAGDAVLLHGYDQAGKGRRGEFAELSAHEAKLRLLAADRAFEQLGLRTRLFAAPHWHASPGAVAALPQCGFRLLASSAEIVDLVRDRAERARVLGAGGGLQSEPWWCRTLLRSADRVARRGGVVRLNVTARQLRAPAPRQALLQAVDLTLAHGHQPTVYRWDADRVARAA</sequence>
<keyword evidence="2" id="KW-1185">Reference proteome</keyword>
<evidence type="ECO:0000313" key="2">
    <source>
        <dbReference type="Proteomes" id="UP000192801"/>
    </source>
</evidence>
<proteinExistence type="predicted"/>
<dbReference type="EMBL" id="MVHS01000015">
    <property type="protein sequence ID" value="ORA71164.1"/>
    <property type="molecule type" value="Genomic_DNA"/>
</dbReference>
<dbReference type="RefSeq" id="WP_083030373.1">
    <property type="nucleotide sequence ID" value="NZ_AP022618.1"/>
</dbReference>
<evidence type="ECO:0000313" key="1">
    <source>
        <dbReference type="EMBL" id="ORA71164.1"/>
    </source>
</evidence>
<protein>
    <submittedName>
        <fullName evidence="1">DUF2334 domain-containing protein</fullName>
    </submittedName>
</protein>
<name>A0A1X0DFI8_9MYCO</name>
<dbReference type="InterPro" id="IPR018763">
    <property type="entry name" value="DUF2334"/>
</dbReference>
<gene>
    <name evidence="1" type="ORF">BST26_08685</name>
</gene>
<dbReference type="OrthoDB" id="5242819at2"/>
<accession>A0A1X0DFI8</accession>
<comment type="caution">
    <text evidence="1">The sequence shown here is derived from an EMBL/GenBank/DDBJ whole genome shotgun (WGS) entry which is preliminary data.</text>
</comment>
<dbReference type="Gene3D" id="3.20.20.370">
    <property type="entry name" value="Glycoside hydrolase/deacetylase"/>
    <property type="match status" value="1"/>
</dbReference>
<organism evidence="1 2">
    <name type="scientific">Mycolicibacterium insubricum</name>
    <dbReference type="NCBI Taxonomy" id="444597"/>
    <lineage>
        <taxon>Bacteria</taxon>
        <taxon>Bacillati</taxon>
        <taxon>Actinomycetota</taxon>
        <taxon>Actinomycetes</taxon>
        <taxon>Mycobacteriales</taxon>
        <taxon>Mycobacteriaceae</taxon>
        <taxon>Mycolicibacterium</taxon>
    </lineage>
</organism>
<dbReference type="STRING" id="444597.BST26_08685"/>
<dbReference type="Proteomes" id="UP000192801">
    <property type="component" value="Unassembled WGS sequence"/>
</dbReference>
<reference evidence="1 2" key="1">
    <citation type="submission" date="2016-12" db="EMBL/GenBank/DDBJ databases">
        <title>The new phylogeny of genus Mycobacterium.</title>
        <authorList>
            <person name="Tortoli E."/>
            <person name="Trovato A."/>
            <person name="Cirillo D.M."/>
        </authorList>
    </citation>
    <scope>NUCLEOTIDE SEQUENCE [LARGE SCALE GENOMIC DNA]</scope>
    <source>
        <strain evidence="1 2">DSM 45130</strain>
    </source>
</reference>
<dbReference type="Pfam" id="PF10096">
    <property type="entry name" value="DUF2334"/>
    <property type="match status" value="1"/>
</dbReference>